<organism evidence="1 2">
    <name type="scientific">Biomphalaria pfeifferi</name>
    <name type="common">Bloodfluke planorb</name>
    <name type="synonym">Freshwater snail</name>
    <dbReference type="NCBI Taxonomy" id="112525"/>
    <lineage>
        <taxon>Eukaryota</taxon>
        <taxon>Metazoa</taxon>
        <taxon>Spiralia</taxon>
        <taxon>Lophotrochozoa</taxon>
        <taxon>Mollusca</taxon>
        <taxon>Gastropoda</taxon>
        <taxon>Heterobranchia</taxon>
        <taxon>Euthyneura</taxon>
        <taxon>Panpulmonata</taxon>
        <taxon>Hygrophila</taxon>
        <taxon>Lymnaeoidea</taxon>
        <taxon>Planorbidae</taxon>
        <taxon>Biomphalaria</taxon>
    </lineage>
</organism>
<sequence>MTISTRLSDKENLTGQCVDQLVREWKEETNLHVMYINEEGDNTSVNCECLKTDDYILDML</sequence>
<accession>A0AAD8BPX4</accession>
<feature type="non-terminal residue" evidence="1">
    <location>
        <position position="60"/>
    </location>
</feature>
<reference evidence="1" key="2">
    <citation type="submission" date="2023-04" db="EMBL/GenBank/DDBJ databases">
        <authorList>
            <person name="Bu L."/>
            <person name="Lu L."/>
            <person name="Laidemitt M.R."/>
            <person name="Zhang S.M."/>
            <person name="Mutuku M."/>
            <person name="Mkoji G."/>
            <person name="Steinauer M."/>
            <person name="Loker E.S."/>
        </authorList>
    </citation>
    <scope>NUCLEOTIDE SEQUENCE</scope>
    <source>
        <strain evidence="1">KasaAsao</strain>
        <tissue evidence="1">Whole Snail</tissue>
    </source>
</reference>
<keyword evidence="2" id="KW-1185">Reference proteome</keyword>
<protein>
    <submittedName>
        <fullName evidence="1">Uncharacterized protein</fullName>
    </submittedName>
</protein>
<dbReference type="EMBL" id="JASAOG010000047">
    <property type="protein sequence ID" value="KAK0058692.1"/>
    <property type="molecule type" value="Genomic_DNA"/>
</dbReference>
<dbReference type="AlphaFoldDB" id="A0AAD8BPX4"/>
<gene>
    <name evidence="1" type="ORF">Bpfe_011997</name>
</gene>
<name>A0AAD8BPX4_BIOPF</name>
<proteinExistence type="predicted"/>
<dbReference type="Proteomes" id="UP001233172">
    <property type="component" value="Unassembled WGS sequence"/>
</dbReference>
<reference evidence="1" key="1">
    <citation type="journal article" date="2023" name="PLoS Negl. Trop. Dis.">
        <title>A genome sequence for Biomphalaria pfeifferi, the major vector snail for the human-infecting parasite Schistosoma mansoni.</title>
        <authorList>
            <person name="Bu L."/>
            <person name="Lu L."/>
            <person name="Laidemitt M.R."/>
            <person name="Zhang S.M."/>
            <person name="Mutuku M."/>
            <person name="Mkoji G."/>
            <person name="Steinauer M."/>
            <person name="Loker E.S."/>
        </authorList>
    </citation>
    <scope>NUCLEOTIDE SEQUENCE</scope>
    <source>
        <strain evidence="1">KasaAsao</strain>
    </source>
</reference>
<evidence type="ECO:0000313" key="2">
    <source>
        <dbReference type="Proteomes" id="UP001233172"/>
    </source>
</evidence>
<evidence type="ECO:0000313" key="1">
    <source>
        <dbReference type="EMBL" id="KAK0058692.1"/>
    </source>
</evidence>
<comment type="caution">
    <text evidence="1">The sequence shown here is derived from an EMBL/GenBank/DDBJ whole genome shotgun (WGS) entry which is preliminary data.</text>
</comment>